<evidence type="ECO:0000313" key="8">
    <source>
        <dbReference type="Proteomes" id="UP000761264"/>
    </source>
</evidence>
<keyword evidence="1 4" id="KW-0349">Heme</keyword>
<name>A0A967K7A9_9PROT</name>
<evidence type="ECO:0000256" key="4">
    <source>
        <dbReference type="PROSITE-ProRule" id="PRU00433"/>
    </source>
</evidence>
<keyword evidence="8" id="KW-1185">Reference proteome</keyword>
<dbReference type="InterPro" id="IPR030999">
    <property type="entry name" value="Thiosulf_SoxX"/>
</dbReference>
<protein>
    <submittedName>
        <fullName evidence="7">Sulfur oxidation c-type cytochrome SoxX</fullName>
    </submittedName>
</protein>
<comment type="caution">
    <text evidence="7">The sequence shown here is derived from an EMBL/GenBank/DDBJ whole genome shotgun (WGS) entry which is preliminary data.</text>
</comment>
<dbReference type="InterPro" id="IPR009056">
    <property type="entry name" value="Cyt_c-like_dom"/>
</dbReference>
<proteinExistence type="predicted"/>
<dbReference type="GO" id="GO:0009055">
    <property type="term" value="F:electron transfer activity"/>
    <property type="evidence" value="ECO:0007669"/>
    <property type="project" value="InterPro"/>
</dbReference>
<dbReference type="RefSeq" id="WP_167225627.1">
    <property type="nucleotide sequence ID" value="NZ_JAAQPH010000010.1"/>
</dbReference>
<keyword evidence="2 4" id="KW-0479">Metal-binding</keyword>
<dbReference type="PROSITE" id="PS51007">
    <property type="entry name" value="CYTC"/>
    <property type="match status" value="1"/>
</dbReference>
<sequence>MVGLKHAAGLCLALSLIAFVAGADAASLQPQEVRITDAELGSSLTGAPGDPVQGAKWFKSRKLGNCLACHGNKDLASEPFHGEIGPPLDGVADRYSEAELRAIVVNSKDVFGPETIMPGFYRVLEGQRVLKDFQGKPILTAEQVEDVIAYLNTLKE</sequence>
<dbReference type="InterPro" id="IPR036909">
    <property type="entry name" value="Cyt_c-like_dom_sf"/>
</dbReference>
<evidence type="ECO:0000313" key="7">
    <source>
        <dbReference type="EMBL" id="NIA69733.1"/>
    </source>
</evidence>
<evidence type="ECO:0000256" key="3">
    <source>
        <dbReference type="ARBA" id="ARBA00023004"/>
    </source>
</evidence>
<dbReference type="Pfam" id="PF00034">
    <property type="entry name" value="Cytochrom_C"/>
    <property type="match status" value="1"/>
</dbReference>
<dbReference type="GO" id="GO:0046872">
    <property type="term" value="F:metal ion binding"/>
    <property type="evidence" value="ECO:0007669"/>
    <property type="project" value="UniProtKB-KW"/>
</dbReference>
<keyword evidence="5" id="KW-0732">Signal</keyword>
<reference evidence="7" key="1">
    <citation type="submission" date="2020-03" db="EMBL/GenBank/DDBJ databases">
        <title>Genome of Pelagibius litoralis DSM 21314T.</title>
        <authorList>
            <person name="Wang G."/>
        </authorList>
    </citation>
    <scope>NUCLEOTIDE SEQUENCE</scope>
    <source>
        <strain evidence="7">DSM 21314</strain>
    </source>
</reference>
<keyword evidence="3 4" id="KW-0408">Iron</keyword>
<dbReference type="EMBL" id="JAAQPH010000010">
    <property type="protein sequence ID" value="NIA69733.1"/>
    <property type="molecule type" value="Genomic_DNA"/>
</dbReference>
<dbReference type="AlphaFoldDB" id="A0A967K7A9"/>
<evidence type="ECO:0000259" key="6">
    <source>
        <dbReference type="PROSITE" id="PS51007"/>
    </source>
</evidence>
<feature type="signal peptide" evidence="5">
    <location>
        <begin position="1"/>
        <end position="25"/>
    </location>
</feature>
<accession>A0A967K7A9</accession>
<evidence type="ECO:0000256" key="1">
    <source>
        <dbReference type="ARBA" id="ARBA00022617"/>
    </source>
</evidence>
<feature type="chain" id="PRO_5037881023" evidence="5">
    <location>
        <begin position="26"/>
        <end position="156"/>
    </location>
</feature>
<evidence type="ECO:0000256" key="2">
    <source>
        <dbReference type="ARBA" id="ARBA00022723"/>
    </source>
</evidence>
<evidence type="ECO:0000256" key="5">
    <source>
        <dbReference type="SAM" id="SignalP"/>
    </source>
</evidence>
<feature type="domain" description="Cytochrome c" evidence="6">
    <location>
        <begin position="49"/>
        <end position="155"/>
    </location>
</feature>
<dbReference type="SUPFAM" id="SSF46626">
    <property type="entry name" value="Cytochrome c"/>
    <property type="match status" value="1"/>
</dbReference>
<dbReference type="NCBIfam" id="TIGR04485">
    <property type="entry name" value="thiosulf_SoxX"/>
    <property type="match status" value="1"/>
</dbReference>
<dbReference type="GO" id="GO:0020037">
    <property type="term" value="F:heme binding"/>
    <property type="evidence" value="ECO:0007669"/>
    <property type="project" value="InterPro"/>
</dbReference>
<dbReference type="Proteomes" id="UP000761264">
    <property type="component" value="Unassembled WGS sequence"/>
</dbReference>
<gene>
    <name evidence="7" type="primary">soxX</name>
    <name evidence="7" type="ORF">HBA54_14110</name>
</gene>
<organism evidence="7 8">
    <name type="scientific">Pelagibius litoralis</name>
    <dbReference type="NCBI Taxonomy" id="374515"/>
    <lineage>
        <taxon>Bacteria</taxon>
        <taxon>Pseudomonadati</taxon>
        <taxon>Pseudomonadota</taxon>
        <taxon>Alphaproteobacteria</taxon>
        <taxon>Rhodospirillales</taxon>
        <taxon>Rhodovibrionaceae</taxon>
        <taxon>Pelagibius</taxon>
    </lineage>
</organism>
<dbReference type="Gene3D" id="1.10.760.10">
    <property type="entry name" value="Cytochrome c-like domain"/>
    <property type="match status" value="1"/>
</dbReference>